<dbReference type="SUPFAM" id="SSF52096">
    <property type="entry name" value="ClpP/crotonase"/>
    <property type="match status" value="1"/>
</dbReference>
<feature type="signal peptide" evidence="1">
    <location>
        <begin position="1"/>
        <end position="17"/>
    </location>
</feature>
<feature type="chain" id="PRO_5009923579" evidence="1">
    <location>
        <begin position="18"/>
        <end position="477"/>
    </location>
</feature>
<evidence type="ECO:0000259" key="2">
    <source>
        <dbReference type="SMART" id="SM00245"/>
    </source>
</evidence>
<dbReference type="Pfam" id="PF03572">
    <property type="entry name" value="Peptidase_S41"/>
    <property type="match status" value="1"/>
</dbReference>
<evidence type="ECO:0000256" key="1">
    <source>
        <dbReference type="SAM" id="SignalP"/>
    </source>
</evidence>
<dbReference type="OrthoDB" id="5480566at2"/>
<feature type="domain" description="Tail specific protease" evidence="2">
    <location>
        <begin position="227"/>
        <end position="450"/>
    </location>
</feature>
<dbReference type="InterPro" id="IPR029045">
    <property type="entry name" value="ClpP/crotonase-like_dom_sf"/>
</dbReference>
<gene>
    <name evidence="3" type="ORF">SAMN05444266_103154</name>
</gene>
<keyword evidence="1" id="KW-0732">Signal</keyword>
<dbReference type="EMBL" id="FRBL01000003">
    <property type="protein sequence ID" value="SHL38513.1"/>
    <property type="molecule type" value="Genomic_DNA"/>
</dbReference>
<dbReference type="Proteomes" id="UP000184420">
    <property type="component" value="Unassembled WGS sequence"/>
</dbReference>
<accession>A0A1M7A761</accession>
<sequence length="477" mass="53662">MRTLLLFIILIPNTLSAQRGLTKKYSPEQCQEVFNNVITLLKTSHPGTFRYHSKADFEEYAASVSFTMRDSMTELELYRKLKPLVTYMGCLHTELITAVNYKGWLDKSPNLVPLQLFWEGKRAFVTVNLSENINIVPGDEVLEINGRRIPALLDLLLPVIPADGYNQSMKYLALYHLFPLLYRSNVEVLDSFRITWMHMGNKITSVVPAVGRCEFARRGLLSEYVYSKQLVFTTTDSMAVLTIHSFANTAIKAGKQHFKTFIDQVFDTLKVRGVPNLIIDLRYNTGGSDVNAAYFSSYFFDKPYRYWDRIEVTATVAGKVKGLGSLLFHKPVQRDSAWLWQKGKTVKDFDFTELQQPAANHYNGKVYVLINGFSMSSCADVAAILSHNRKAVFIGTETGGGYQGNNSGIIPGVNLRPTKLVLSVPLMAYYNAVDATVNMGRGTMPDIPVDLTLTDILNNVDRPMKVAMDQINRKGSL</sequence>
<protein>
    <submittedName>
        <fullName evidence="3">Peptidase family S41</fullName>
    </submittedName>
</protein>
<evidence type="ECO:0000313" key="4">
    <source>
        <dbReference type="Proteomes" id="UP000184420"/>
    </source>
</evidence>
<name>A0A1M7A761_9BACT</name>
<dbReference type="RefSeq" id="WP_083549594.1">
    <property type="nucleotide sequence ID" value="NZ_FRBL01000003.1"/>
</dbReference>
<organism evidence="3 4">
    <name type="scientific">Chitinophaga jiangningensis</name>
    <dbReference type="NCBI Taxonomy" id="1419482"/>
    <lineage>
        <taxon>Bacteria</taxon>
        <taxon>Pseudomonadati</taxon>
        <taxon>Bacteroidota</taxon>
        <taxon>Chitinophagia</taxon>
        <taxon>Chitinophagales</taxon>
        <taxon>Chitinophagaceae</taxon>
        <taxon>Chitinophaga</taxon>
    </lineage>
</organism>
<dbReference type="AlphaFoldDB" id="A0A1M7A761"/>
<dbReference type="PANTHER" id="PTHR32060:SF22">
    <property type="entry name" value="CARBOXYL-TERMINAL-PROCESSING PEPTIDASE 3, CHLOROPLASTIC"/>
    <property type="match status" value="1"/>
</dbReference>
<dbReference type="GO" id="GO:0006508">
    <property type="term" value="P:proteolysis"/>
    <property type="evidence" value="ECO:0007669"/>
    <property type="project" value="InterPro"/>
</dbReference>
<dbReference type="SMART" id="SM00245">
    <property type="entry name" value="TSPc"/>
    <property type="match status" value="1"/>
</dbReference>
<keyword evidence="4" id="KW-1185">Reference proteome</keyword>
<dbReference type="GO" id="GO:0008236">
    <property type="term" value="F:serine-type peptidase activity"/>
    <property type="evidence" value="ECO:0007669"/>
    <property type="project" value="InterPro"/>
</dbReference>
<proteinExistence type="predicted"/>
<dbReference type="InterPro" id="IPR005151">
    <property type="entry name" value="Tail-specific_protease"/>
</dbReference>
<reference evidence="3 4" key="1">
    <citation type="submission" date="2016-11" db="EMBL/GenBank/DDBJ databases">
        <authorList>
            <person name="Jaros S."/>
            <person name="Januszkiewicz K."/>
            <person name="Wedrychowicz H."/>
        </authorList>
    </citation>
    <scope>NUCLEOTIDE SEQUENCE [LARGE SCALE GENOMIC DNA]</scope>
    <source>
        <strain evidence="3 4">DSM 27406</strain>
    </source>
</reference>
<dbReference type="GO" id="GO:0004175">
    <property type="term" value="F:endopeptidase activity"/>
    <property type="evidence" value="ECO:0007669"/>
    <property type="project" value="TreeGrafter"/>
</dbReference>
<dbReference type="STRING" id="1419482.SAMN05444266_103154"/>
<dbReference type="PANTHER" id="PTHR32060">
    <property type="entry name" value="TAIL-SPECIFIC PROTEASE"/>
    <property type="match status" value="1"/>
</dbReference>
<evidence type="ECO:0000313" key="3">
    <source>
        <dbReference type="EMBL" id="SHL38513.1"/>
    </source>
</evidence>
<dbReference type="Gene3D" id="3.90.226.10">
    <property type="entry name" value="2-enoyl-CoA Hydratase, Chain A, domain 1"/>
    <property type="match status" value="1"/>
</dbReference>